<evidence type="ECO:0000256" key="1">
    <source>
        <dbReference type="ARBA" id="ARBA00008694"/>
    </source>
</evidence>
<gene>
    <name evidence="5" type="ORF">SAMN05421877_11744</name>
</gene>
<dbReference type="FunFam" id="3.40.630.30:FF:000064">
    <property type="entry name" value="GNAT family acetyltransferase"/>
    <property type="match status" value="1"/>
</dbReference>
<dbReference type="Proteomes" id="UP000236731">
    <property type="component" value="Unassembled WGS sequence"/>
</dbReference>
<evidence type="ECO:0000256" key="3">
    <source>
        <dbReference type="ARBA" id="ARBA00023315"/>
    </source>
</evidence>
<evidence type="ECO:0000256" key="2">
    <source>
        <dbReference type="ARBA" id="ARBA00022679"/>
    </source>
</evidence>
<evidence type="ECO:0000313" key="5">
    <source>
        <dbReference type="EMBL" id="SEG74452.1"/>
    </source>
</evidence>
<dbReference type="Pfam" id="PF00583">
    <property type="entry name" value="Acetyltransf_1"/>
    <property type="match status" value="1"/>
</dbReference>
<sequence length="149" mass="17461">MSLSIRKAVVEDCPRIMELVRELALYEKAPEQVTVTMEEVIEAGFGEHPVWEAFVGIHDGQIVGLSLFYIRYSTWKGRRLYLEDIIVTEEMRGKGYGKVLLDHTIAFAKEKGYSGMMWQVLDWNEPAIRFYKKYNTNFENEWLNVNINF</sequence>
<comment type="similarity">
    <text evidence="1">Belongs to the acetyltransferase family.</text>
</comment>
<keyword evidence="2 5" id="KW-0808">Transferase</keyword>
<dbReference type="EMBL" id="FNUT01000017">
    <property type="protein sequence ID" value="SEG74452.1"/>
    <property type="molecule type" value="Genomic_DNA"/>
</dbReference>
<dbReference type="CDD" id="cd04301">
    <property type="entry name" value="NAT_SF"/>
    <property type="match status" value="1"/>
</dbReference>
<dbReference type="PANTHER" id="PTHR10545">
    <property type="entry name" value="DIAMINE N-ACETYLTRANSFERASE"/>
    <property type="match status" value="1"/>
</dbReference>
<protein>
    <submittedName>
        <fullName evidence="5">L-amino acid N-acyltransferase YncA</fullName>
    </submittedName>
</protein>
<dbReference type="InterPro" id="IPR000182">
    <property type="entry name" value="GNAT_dom"/>
</dbReference>
<dbReference type="InterPro" id="IPR051016">
    <property type="entry name" value="Diverse_Substrate_AcTransf"/>
</dbReference>
<feature type="domain" description="N-acetyltransferase" evidence="4">
    <location>
        <begin position="3"/>
        <end position="149"/>
    </location>
</feature>
<name>A0A1H6CNA3_9SPHI</name>
<proteinExistence type="inferred from homology"/>
<accession>A0A1H6CNA3</accession>
<keyword evidence="3 5" id="KW-0012">Acyltransferase</keyword>
<organism evidence="5 6">
    <name type="scientific">Sphingobacterium lactis</name>
    <dbReference type="NCBI Taxonomy" id="797291"/>
    <lineage>
        <taxon>Bacteria</taxon>
        <taxon>Pseudomonadati</taxon>
        <taxon>Bacteroidota</taxon>
        <taxon>Sphingobacteriia</taxon>
        <taxon>Sphingobacteriales</taxon>
        <taxon>Sphingobacteriaceae</taxon>
        <taxon>Sphingobacterium</taxon>
    </lineage>
</organism>
<evidence type="ECO:0000259" key="4">
    <source>
        <dbReference type="PROSITE" id="PS51186"/>
    </source>
</evidence>
<dbReference type="RefSeq" id="WP_200818854.1">
    <property type="nucleotide sequence ID" value="NZ_CP049246.1"/>
</dbReference>
<dbReference type="PROSITE" id="PS51186">
    <property type="entry name" value="GNAT"/>
    <property type="match status" value="1"/>
</dbReference>
<evidence type="ECO:0000313" key="6">
    <source>
        <dbReference type="Proteomes" id="UP000236731"/>
    </source>
</evidence>
<dbReference type="InterPro" id="IPR016181">
    <property type="entry name" value="Acyl_CoA_acyltransferase"/>
</dbReference>
<dbReference type="AlphaFoldDB" id="A0A1H6CNA3"/>
<dbReference type="Gene3D" id="3.40.630.30">
    <property type="match status" value="1"/>
</dbReference>
<dbReference type="GO" id="GO:0008080">
    <property type="term" value="F:N-acetyltransferase activity"/>
    <property type="evidence" value="ECO:0007669"/>
    <property type="project" value="TreeGrafter"/>
</dbReference>
<dbReference type="SUPFAM" id="SSF55729">
    <property type="entry name" value="Acyl-CoA N-acyltransferases (Nat)"/>
    <property type="match status" value="1"/>
</dbReference>
<keyword evidence="6" id="KW-1185">Reference proteome</keyword>
<reference evidence="6" key="1">
    <citation type="submission" date="2016-10" db="EMBL/GenBank/DDBJ databases">
        <authorList>
            <person name="Varghese N."/>
            <person name="Submissions S."/>
        </authorList>
    </citation>
    <scope>NUCLEOTIDE SEQUENCE [LARGE SCALE GENOMIC DNA]</scope>
    <source>
        <strain evidence="6">DSM 22361</strain>
    </source>
</reference>
<dbReference type="PANTHER" id="PTHR10545:SF29">
    <property type="entry name" value="GH14572P-RELATED"/>
    <property type="match status" value="1"/>
</dbReference>